<protein>
    <submittedName>
        <fullName evidence="6">Platelet-activating factor acetylhydrolase, isoform II</fullName>
    </submittedName>
</protein>
<feature type="chain" id="PRO_5010169315" evidence="5">
    <location>
        <begin position="30"/>
        <end position="395"/>
    </location>
</feature>
<evidence type="ECO:0000313" key="7">
    <source>
        <dbReference type="Proteomes" id="UP000181951"/>
    </source>
</evidence>
<evidence type="ECO:0000256" key="2">
    <source>
        <dbReference type="ARBA" id="ARBA00022963"/>
    </source>
</evidence>
<keyword evidence="2" id="KW-0442">Lipid degradation</keyword>
<dbReference type="AlphaFoldDB" id="A0A1H8QV42"/>
<reference evidence="6 7" key="1">
    <citation type="submission" date="2016-10" db="EMBL/GenBank/DDBJ databases">
        <authorList>
            <person name="de Groot N.N."/>
        </authorList>
    </citation>
    <scope>NUCLEOTIDE SEQUENCE [LARGE SCALE GENOMIC DNA]</scope>
    <source>
        <strain evidence="6 7">CGMCC 4.2026</strain>
    </source>
</reference>
<keyword evidence="1 6" id="KW-0378">Hydrolase</keyword>
<dbReference type="GO" id="GO:0016042">
    <property type="term" value="P:lipid catabolic process"/>
    <property type="evidence" value="ECO:0007669"/>
    <property type="project" value="UniProtKB-KW"/>
</dbReference>
<dbReference type="STRING" id="310780.SAMN05216267_103158"/>
<sequence>MTRIRRTAVAVALALVLPLPIIGAGTAFAGAGQTPAATAPPRAGQGVQLELPRPTGPHAVGVNTLHLVDRNRPDPWVPSAGPRQLMVSMYYPAQSRTGRPAPYMTTEEARLFLAMEGIGSTFPAQTLADTRTYASTDARPEHGRYPLVVLSPGFELPRQTLTGLAVDLASRGYVVALVNHTYEDSGTTFPDGRTLGCALCDLSNVTDAENVQSRTEDLSFVLDQLTGHHSTWQHAQLIDRKRIGMAGHSLGGNAVTATMAADQRVRAGADLDGRFFVPVPTGGLSGRPVLLLGNPANHAVGGDESSWATDWPDLDGWKRWLTITGANHVSFTDVPVLAHEAGIPGVDGSIPAARAEQLTRDYVAAFFDEQLKGIPQPLLDGPSPADPEVVFQQRP</sequence>
<evidence type="ECO:0000256" key="4">
    <source>
        <dbReference type="SAM" id="MobiDB-lite"/>
    </source>
</evidence>
<dbReference type="RefSeq" id="WP_069467198.1">
    <property type="nucleotide sequence ID" value="NZ_FODD01000031.1"/>
</dbReference>
<accession>A0A1H8QV42</accession>
<dbReference type="InterPro" id="IPR029058">
    <property type="entry name" value="AB_hydrolase_fold"/>
</dbReference>
<keyword evidence="3" id="KW-0443">Lipid metabolism</keyword>
<dbReference type="Pfam" id="PF03403">
    <property type="entry name" value="PAF-AH_p_II"/>
    <property type="match status" value="2"/>
</dbReference>
<evidence type="ECO:0000256" key="3">
    <source>
        <dbReference type="ARBA" id="ARBA00023098"/>
    </source>
</evidence>
<keyword evidence="5" id="KW-0732">Signal</keyword>
<dbReference type="PANTHER" id="PTHR10272">
    <property type="entry name" value="PLATELET-ACTIVATING FACTOR ACETYLHYDROLASE"/>
    <property type="match status" value="1"/>
</dbReference>
<evidence type="ECO:0000313" key="6">
    <source>
        <dbReference type="EMBL" id="SEO57693.1"/>
    </source>
</evidence>
<name>A0A1H8QV42_9ACTN</name>
<feature type="signal peptide" evidence="5">
    <location>
        <begin position="1"/>
        <end position="29"/>
    </location>
</feature>
<evidence type="ECO:0000256" key="1">
    <source>
        <dbReference type="ARBA" id="ARBA00022801"/>
    </source>
</evidence>
<proteinExistence type="predicted"/>
<dbReference type="OrthoDB" id="569821at2"/>
<dbReference type="PANTHER" id="PTHR10272:SF0">
    <property type="entry name" value="PLATELET-ACTIVATING FACTOR ACETYLHYDROLASE"/>
    <property type="match status" value="1"/>
</dbReference>
<dbReference type="EMBL" id="FODD01000031">
    <property type="protein sequence ID" value="SEO57693.1"/>
    <property type="molecule type" value="Genomic_DNA"/>
</dbReference>
<evidence type="ECO:0000256" key="5">
    <source>
        <dbReference type="SAM" id="SignalP"/>
    </source>
</evidence>
<dbReference type="SUPFAM" id="SSF53474">
    <property type="entry name" value="alpha/beta-Hydrolases"/>
    <property type="match status" value="1"/>
</dbReference>
<dbReference type="GO" id="GO:0003847">
    <property type="term" value="F:1-alkyl-2-acetylglycerophosphocholine esterase activity"/>
    <property type="evidence" value="ECO:0007669"/>
    <property type="project" value="TreeGrafter"/>
</dbReference>
<dbReference type="Proteomes" id="UP000181951">
    <property type="component" value="Unassembled WGS sequence"/>
</dbReference>
<gene>
    <name evidence="6" type="ORF">SAMN05216267_103158</name>
</gene>
<keyword evidence="7" id="KW-1185">Reference proteome</keyword>
<feature type="region of interest" description="Disordered" evidence="4">
    <location>
        <begin position="375"/>
        <end position="395"/>
    </location>
</feature>
<dbReference type="Gene3D" id="3.40.50.1820">
    <property type="entry name" value="alpha/beta hydrolase"/>
    <property type="match status" value="1"/>
</dbReference>
<organism evidence="6 7">
    <name type="scientific">Actinacidiphila rubida</name>
    <dbReference type="NCBI Taxonomy" id="310780"/>
    <lineage>
        <taxon>Bacteria</taxon>
        <taxon>Bacillati</taxon>
        <taxon>Actinomycetota</taxon>
        <taxon>Actinomycetes</taxon>
        <taxon>Kitasatosporales</taxon>
        <taxon>Streptomycetaceae</taxon>
        <taxon>Actinacidiphila</taxon>
    </lineage>
</organism>